<keyword evidence="1 2" id="KW-0694">RNA-binding</keyword>
<comment type="caution">
    <text evidence="5">The sequence shown here is derived from an EMBL/GenBank/DDBJ whole genome shotgun (WGS) entry which is preliminary data.</text>
</comment>
<dbReference type="EMBL" id="JAAAIN010002159">
    <property type="protein sequence ID" value="KAG0296236.1"/>
    <property type="molecule type" value="Genomic_DNA"/>
</dbReference>
<dbReference type="InterPro" id="IPR035979">
    <property type="entry name" value="RBD_domain_sf"/>
</dbReference>
<evidence type="ECO:0000313" key="5">
    <source>
        <dbReference type="EMBL" id="KAG0296236.1"/>
    </source>
</evidence>
<feature type="compositionally biased region" description="Acidic residues" evidence="3">
    <location>
        <begin position="98"/>
        <end position="108"/>
    </location>
</feature>
<feature type="compositionally biased region" description="Acidic residues" evidence="3">
    <location>
        <begin position="120"/>
        <end position="141"/>
    </location>
</feature>
<dbReference type="SMART" id="SM00360">
    <property type="entry name" value="RRM"/>
    <property type="match status" value="1"/>
</dbReference>
<feature type="compositionally biased region" description="Basic residues" evidence="3">
    <location>
        <begin position="177"/>
        <end position="188"/>
    </location>
</feature>
<dbReference type="SUPFAM" id="SSF54928">
    <property type="entry name" value="RNA-binding domain, RBD"/>
    <property type="match status" value="1"/>
</dbReference>
<dbReference type="InterPro" id="IPR000504">
    <property type="entry name" value="RRM_dom"/>
</dbReference>
<protein>
    <recommendedName>
        <fullName evidence="4">RRM domain-containing protein</fullName>
    </recommendedName>
</protein>
<dbReference type="GO" id="GO:0005686">
    <property type="term" value="C:U2 snRNP"/>
    <property type="evidence" value="ECO:0007669"/>
    <property type="project" value="TreeGrafter"/>
</dbReference>
<feature type="non-terminal residue" evidence="5">
    <location>
        <position position="1"/>
    </location>
</feature>
<dbReference type="CDD" id="cd12411">
    <property type="entry name" value="RRM_ist3_like"/>
    <property type="match status" value="1"/>
</dbReference>
<evidence type="ECO:0000256" key="3">
    <source>
        <dbReference type="SAM" id="MobiDB-lite"/>
    </source>
</evidence>
<feature type="region of interest" description="Disordered" evidence="3">
    <location>
        <begin position="96"/>
        <end position="290"/>
    </location>
</feature>
<evidence type="ECO:0000259" key="4">
    <source>
        <dbReference type="PROSITE" id="PS50102"/>
    </source>
</evidence>
<dbReference type="GO" id="GO:0071011">
    <property type="term" value="C:precatalytic spliceosome"/>
    <property type="evidence" value="ECO:0007669"/>
    <property type="project" value="TreeGrafter"/>
</dbReference>
<gene>
    <name evidence="5" type="ORF">BGZ97_004582</name>
</gene>
<name>A0A9P6QTI2_9FUNG</name>
<dbReference type="AlphaFoldDB" id="A0A9P6QTI2"/>
<evidence type="ECO:0000256" key="2">
    <source>
        <dbReference type="PROSITE-ProRule" id="PRU00176"/>
    </source>
</evidence>
<dbReference type="Pfam" id="PF00076">
    <property type="entry name" value="RRM_1"/>
    <property type="match status" value="1"/>
</dbReference>
<feature type="compositionally biased region" description="Basic and acidic residues" evidence="3">
    <location>
        <begin position="227"/>
        <end position="255"/>
    </location>
</feature>
<evidence type="ECO:0000313" key="6">
    <source>
        <dbReference type="Proteomes" id="UP000823405"/>
    </source>
</evidence>
<proteinExistence type="predicted"/>
<dbReference type="PROSITE" id="PS50102">
    <property type="entry name" value="RRM"/>
    <property type="match status" value="1"/>
</dbReference>
<feature type="compositionally biased region" description="Basic and acidic residues" evidence="3">
    <location>
        <begin position="208"/>
        <end position="217"/>
    </location>
</feature>
<feature type="domain" description="RRM" evidence="4">
    <location>
        <begin position="10"/>
        <end position="88"/>
    </location>
</feature>
<dbReference type="GO" id="GO:0071013">
    <property type="term" value="C:catalytic step 2 spliceosome"/>
    <property type="evidence" value="ECO:0007669"/>
    <property type="project" value="TreeGrafter"/>
</dbReference>
<accession>A0A9P6QTI2</accession>
<keyword evidence="6" id="KW-1185">Reference proteome</keyword>
<feature type="compositionally biased region" description="Basic residues" evidence="3">
    <location>
        <begin position="150"/>
        <end position="162"/>
    </location>
</feature>
<sequence length="431" mass="46007">SWHEQYKDSAHIFVGGLPYHLTEGDIICVVSQFGEVAGINLVRDKDTGKSKGYAFLKYVDQRSTILAVDNLNGAQIAGRTIRVDHVQNYKVPKVFDADGNEIEPDEDTVNNAAPKPIQEASDDDDDESSESEVDDTGIDIDDPMREYLLKKRKKEARKAKRKAEKEAGSFSESKAERKARKELKKAAKRDKDGGSGGRGKKSKSKSSSSKDKDDKESSPLMSSGTKALRDGGELMDVDSKKDEQPADKPQKDSSITDRNTTINKDTSVGGAPPSSSSHPDPDLDPHALANDPLTGAVVEAKAGKDTAPSAAVAVAAEMTTTVVVIDGGEIRGSVEEMTAGNAKSRRFAVEMTAKTAKWVPWMTLTLLGGAKSLPRDVPLQTAAAIAVVETTMIAIIIVDQDTGAAVGVLSLVVPEPVIVVAVGLEAPRDID</sequence>
<reference evidence="5" key="1">
    <citation type="journal article" date="2020" name="Fungal Divers.">
        <title>Resolving the Mortierellaceae phylogeny through synthesis of multi-gene phylogenetics and phylogenomics.</title>
        <authorList>
            <person name="Vandepol N."/>
            <person name="Liber J."/>
            <person name="Desiro A."/>
            <person name="Na H."/>
            <person name="Kennedy M."/>
            <person name="Barry K."/>
            <person name="Grigoriev I.V."/>
            <person name="Miller A.N."/>
            <person name="O'Donnell K."/>
            <person name="Stajich J.E."/>
            <person name="Bonito G."/>
        </authorList>
    </citation>
    <scope>NUCLEOTIDE SEQUENCE</scope>
    <source>
        <strain evidence="5">NVP60</strain>
    </source>
</reference>
<dbReference type="GO" id="GO:0000398">
    <property type="term" value="P:mRNA splicing, via spliceosome"/>
    <property type="evidence" value="ECO:0007669"/>
    <property type="project" value="InterPro"/>
</dbReference>
<dbReference type="InterPro" id="IPR051847">
    <property type="entry name" value="RNA_proc/Spliceosome_comp"/>
</dbReference>
<dbReference type="InterPro" id="IPR045844">
    <property type="entry name" value="RRM_Ist3-like"/>
</dbReference>
<dbReference type="InterPro" id="IPR012677">
    <property type="entry name" value="Nucleotide-bd_a/b_plait_sf"/>
</dbReference>
<dbReference type="Proteomes" id="UP000823405">
    <property type="component" value="Unassembled WGS sequence"/>
</dbReference>
<evidence type="ECO:0000256" key="1">
    <source>
        <dbReference type="ARBA" id="ARBA00022884"/>
    </source>
</evidence>
<dbReference type="PANTHER" id="PTHR45880">
    <property type="entry name" value="RNA-BINDING MOTIF PROTEIN, X-LINKED 2"/>
    <property type="match status" value="1"/>
</dbReference>
<dbReference type="Gene3D" id="3.30.70.330">
    <property type="match status" value="1"/>
</dbReference>
<dbReference type="PANTHER" id="PTHR45880:SF1">
    <property type="entry name" value="RNA-BINDING MOTIF PROTEIN, X-LINKED 2"/>
    <property type="match status" value="1"/>
</dbReference>
<organism evidence="5 6">
    <name type="scientific">Linnemannia gamsii</name>
    <dbReference type="NCBI Taxonomy" id="64522"/>
    <lineage>
        <taxon>Eukaryota</taxon>
        <taxon>Fungi</taxon>
        <taxon>Fungi incertae sedis</taxon>
        <taxon>Mucoromycota</taxon>
        <taxon>Mortierellomycotina</taxon>
        <taxon>Mortierellomycetes</taxon>
        <taxon>Mortierellales</taxon>
        <taxon>Mortierellaceae</taxon>
        <taxon>Linnemannia</taxon>
    </lineage>
</organism>
<feature type="compositionally biased region" description="Polar residues" evidence="3">
    <location>
        <begin position="256"/>
        <end position="266"/>
    </location>
</feature>
<dbReference type="GO" id="GO:0003723">
    <property type="term" value="F:RNA binding"/>
    <property type="evidence" value="ECO:0007669"/>
    <property type="project" value="UniProtKB-UniRule"/>
</dbReference>
<dbReference type="OrthoDB" id="2573941at2759"/>